<comment type="caution">
    <text evidence="1">The sequence shown here is derived from an EMBL/GenBank/DDBJ whole genome shotgun (WGS) entry which is preliminary data.</text>
</comment>
<dbReference type="AlphaFoldDB" id="V6HUX2"/>
<evidence type="ECO:0000313" key="2">
    <source>
        <dbReference type="Proteomes" id="UP000018719"/>
    </source>
</evidence>
<organism evidence="1 2">
    <name type="scientific">Leptospira inadai serovar Lyme str. 10</name>
    <dbReference type="NCBI Taxonomy" id="1049790"/>
    <lineage>
        <taxon>Bacteria</taxon>
        <taxon>Pseudomonadati</taxon>
        <taxon>Spirochaetota</taxon>
        <taxon>Spirochaetia</taxon>
        <taxon>Leptospirales</taxon>
        <taxon>Leptospiraceae</taxon>
        <taxon>Leptospira</taxon>
    </lineage>
</organism>
<dbReference type="EMBL" id="AHMM02000017">
    <property type="protein sequence ID" value="EQA36599.1"/>
    <property type="molecule type" value="Genomic_DNA"/>
</dbReference>
<name>V6HUX2_9LEPT</name>
<proteinExistence type="predicted"/>
<dbReference type="STRING" id="1049790.LEP1GSC047_3105"/>
<sequence length="39" mass="4462">MKKSGKPRGSLNLKRIKRLKRSVFGDLRSIAIEFAYPLS</sequence>
<evidence type="ECO:0000313" key="1">
    <source>
        <dbReference type="EMBL" id="EQA36599.1"/>
    </source>
</evidence>
<accession>V6HUX2</accession>
<gene>
    <name evidence="1" type="ORF">LEP1GSC047_3105</name>
</gene>
<dbReference type="Proteomes" id="UP000018719">
    <property type="component" value="Unassembled WGS sequence"/>
</dbReference>
<reference evidence="1 2" key="1">
    <citation type="submission" date="2013-05" db="EMBL/GenBank/DDBJ databases">
        <authorList>
            <person name="Harkins D.M."/>
            <person name="Durkin A.S."/>
            <person name="Brinkac L.M."/>
            <person name="Haft D.H."/>
            <person name="Selengut J.D."/>
            <person name="Sanka R."/>
            <person name="DePew J."/>
            <person name="Purushe J."/>
            <person name="Hartskeerl R.A."/>
            <person name="Ahmed A."/>
            <person name="van der Linden H."/>
            <person name="Goris M.G.A."/>
            <person name="Vinetz J.M."/>
            <person name="Sutton G.G."/>
            <person name="Nierman W.C."/>
            <person name="Fouts D.E."/>
        </authorList>
    </citation>
    <scope>NUCLEOTIDE SEQUENCE [LARGE SCALE GENOMIC DNA]</scope>
    <source>
        <strain evidence="1 2">10</strain>
    </source>
</reference>
<protein>
    <submittedName>
        <fullName evidence="1">Uncharacterized protein</fullName>
    </submittedName>
</protein>